<accession>A0A848KVX6</accession>
<dbReference type="PROSITE" id="PS51770">
    <property type="entry name" value="HOTDOG_ACOT"/>
    <property type="match status" value="2"/>
</dbReference>
<dbReference type="GO" id="GO:0006637">
    <property type="term" value="P:acyl-CoA metabolic process"/>
    <property type="evidence" value="ECO:0007669"/>
    <property type="project" value="TreeGrafter"/>
</dbReference>
<reference evidence="5 6" key="1">
    <citation type="submission" date="2020-04" db="EMBL/GenBank/DDBJ databases">
        <title>Gordonia sp. nov. TBRC 11910.</title>
        <authorList>
            <person name="Suriyachadkun C."/>
        </authorList>
    </citation>
    <scope>NUCLEOTIDE SEQUENCE [LARGE SCALE GENOMIC DNA]</scope>
    <source>
        <strain evidence="5 6">TBRC 11910</strain>
    </source>
</reference>
<dbReference type="Gene3D" id="3.10.129.10">
    <property type="entry name" value="Hotdog Thioesterase"/>
    <property type="match status" value="2"/>
</dbReference>
<feature type="domain" description="HotDog ACOT-type" evidence="4">
    <location>
        <begin position="5"/>
        <end position="118"/>
    </location>
</feature>
<dbReference type="RefSeq" id="WP_170193535.1">
    <property type="nucleotide sequence ID" value="NZ_JABBNB010000006.1"/>
</dbReference>
<dbReference type="InterPro" id="IPR029069">
    <property type="entry name" value="HotDog_dom_sf"/>
</dbReference>
<evidence type="ECO:0000256" key="3">
    <source>
        <dbReference type="PROSITE-ProRule" id="PRU01106"/>
    </source>
</evidence>
<evidence type="ECO:0000256" key="1">
    <source>
        <dbReference type="ARBA" id="ARBA00010458"/>
    </source>
</evidence>
<dbReference type="Pfam" id="PF03061">
    <property type="entry name" value="4HBT"/>
    <property type="match status" value="2"/>
</dbReference>
<evidence type="ECO:0000259" key="4">
    <source>
        <dbReference type="PROSITE" id="PS51770"/>
    </source>
</evidence>
<dbReference type="PANTHER" id="PTHR11049">
    <property type="entry name" value="ACYL COENZYME A THIOESTER HYDROLASE"/>
    <property type="match status" value="1"/>
</dbReference>
<keyword evidence="2 3" id="KW-0378">Hydrolase</keyword>
<organism evidence="5 6">
    <name type="scientific">Gordonia asplenii</name>
    <dbReference type="NCBI Taxonomy" id="2725283"/>
    <lineage>
        <taxon>Bacteria</taxon>
        <taxon>Bacillati</taxon>
        <taxon>Actinomycetota</taxon>
        <taxon>Actinomycetes</taxon>
        <taxon>Mycobacteriales</taxon>
        <taxon>Gordoniaceae</taxon>
        <taxon>Gordonia</taxon>
    </lineage>
</organism>
<evidence type="ECO:0000313" key="6">
    <source>
        <dbReference type="Proteomes" id="UP000550729"/>
    </source>
</evidence>
<evidence type="ECO:0000256" key="2">
    <source>
        <dbReference type="ARBA" id="ARBA00022801"/>
    </source>
</evidence>
<sequence>MSVTPQREITLRFLAAPTDATTLGGAVRGGRLLSWIDKAAYACAAAWSGGYSVTAYFGNITFTRGIEPGDIVEVTASLVHTGTSSMHIACTVRSAHPFTGLFTVASECLVIFVAMGDDKRPRPVPQWIPETDAERAAQAYATSRIPVRKRIEAAMSTVTYSDAGTAPRSQTRFLAAPTDVNWGGNAHGGRVMEWMDESAYLSAARWCGGRCVSAYVGGIRFYAPIHIGDVVELDARLIHTGKQTMHISVHVRAGDPHTGVMRDCAHSLTIVAAIDADGDATAVRRWIPVSDEDIALDAHARDLVALRAKLPRRPLAQPGAGVATTAR</sequence>
<evidence type="ECO:0000313" key="5">
    <source>
        <dbReference type="EMBL" id="NMO01025.1"/>
    </source>
</evidence>
<dbReference type="PANTHER" id="PTHR11049:SF16">
    <property type="entry name" value="PROTEIN VDLD"/>
    <property type="match status" value="1"/>
</dbReference>
<comment type="caution">
    <text evidence="5">The sequence shown here is derived from an EMBL/GenBank/DDBJ whole genome shotgun (WGS) entry which is preliminary data.</text>
</comment>
<dbReference type="Proteomes" id="UP000550729">
    <property type="component" value="Unassembled WGS sequence"/>
</dbReference>
<gene>
    <name evidence="5" type="ORF">HH308_07330</name>
</gene>
<dbReference type="AlphaFoldDB" id="A0A848KVX6"/>
<comment type="similarity">
    <text evidence="1">Belongs to the acyl coenzyme A hydrolase family.</text>
</comment>
<dbReference type="InterPro" id="IPR006683">
    <property type="entry name" value="Thioestr_dom"/>
</dbReference>
<feature type="domain" description="HotDog ACOT-type" evidence="4">
    <location>
        <begin position="165"/>
        <end position="277"/>
    </location>
</feature>
<proteinExistence type="inferred from homology"/>
<dbReference type="CDD" id="cd03442">
    <property type="entry name" value="BFIT_BACH"/>
    <property type="match status" value="2"/>
</dbReference>
<dbReference type="InterPro" id="IPR040170">
    <property type="entry name" value="Cytosol_ACT"/>
</dbReference>
<dbReference type="EMBL" id="JABBNB010000006">
    <property type="protein sequence ID" value="NMO01025.1"/>
    <property type="molecule type" value="Genomic_DNA"/>
</dbReference>
<name>A0A848KVX6_9ACTN</name>
<dbReference type="SUPFAM" id="SSF54637">
    <property type="entry name" value="Thioesterase/thiol ester dehydrase-isomerase"/>
    <property type="match status" value="2"/>
</dbReference>
<protein>
    <submittedName>
        <fullName evidence="5">Acyl-CoA thioesterase</fullName>
    </submittedName>
</protein>
<keyword evidence="6" id="KW-1185">Reference proteome</keyword>
<dbReference type="GO" id="GO:0005829">
    <property type="term" value="C:cytosol"/>
    <property type="evidence" value="ECO:0007669"/>
    <property type="project" value="TreeGrafter"/>
</dbReference>
<dbReference type="InterPro" id="IPR033120">
    <property type="entry name" value="HOTDOG_ACOT"/>
</dbReference>
<dbReference type="GO" id="GO:0052816">
    <property type="term" value="F:long-chain fatty acyl-CoA hydrolase activity"/>
    <property type="evidence" value="ECO:0007669"/>
    <property type="project" value="TreeGrafter"/>
</dbReference>